<dbReference type="Gene3D" id="3.40.50.300">
    <property type="entry name" value="P-loop containing nucleotide triphosphate hydrolases"/>
    <property type="match status" value="2"/>
</dbReference>
<dbReference type="InterPro" id="IPR057842">
    <property type="entry name" value="WH_MER3"/>
</dbReference>
<dbReference type="PROSITE" id="PS51192">
    <property type="entry name" value="HELICASE_ATP_BIND_1"/>
    <property type="match status" value="1"/>
</dbReference>
<dbReference type="STRING" id="56484.A0A1Y2FH99"/>
<feature type="domain" description="Helicase ATP-binding" evidence="11">
    <location>
        <begin position="45"/>
        <end position="220"/>
    </location>
</feature>
<keyword evidence="14" id="KW-1185">Reference proteome</keyword>
<keyword evidence="5" id="KW-0067">ATP-binding</keyword>
<dbReference type="AlphaFoldDB" id="A0A1Y2FH99"/>
<dbReference type="InterPro" id="IPR011545">
    <property type="entry name" value="DEAD/DEAH_box_helicase_dom"/>
</dbReference>
<dbReference type="GO" id="GO:0043138">
    <property type="term" value="F:3'-5' DNA helicase activity"/>
    <property type="evidence" value="ECO:0007669"/>
    <property type="project" value="UniProtKB-EC"/>
</dbReference>
<dbReference type="CDD" id="cd18795">
    <property type="entry name" value="SF2_C_Ski2"/>
    <property type="match status" value="1"/>
</dbReference>
<comment type="catalytic activity">
    <reaction evidence="8">
        <text>Couples ATP hydrolysis with the unwinding of duplex DNA by translocating in the 3'-5' direction.</text>
        <dbReference type="EC" id="5.6.2.4"/>
    </reaction>
</comment>
<dbReference type="EMBL" id="MCFI01000008">
    <property type="protein sequence ID" value="ORY83303.1"/>
    <property type="molecule type" value="Genomic_DNA"/>
</dbReference>
<evidence type="ECO:0000313" key="14">
    <source>
        <dbReference type="Proteomes" id="UP000193685"/>
    </source>
</evidence>
<dbReference type="Pfam" id="PF23445">
    <property type="entry name" value="WHD_SNRNP200"/>
    <property type="match status" value="1"/>
</dbReference>
<keyword evidence="2" id="KW-0547">Nucleotide-binding</keyword>
<evidence type="ECO:0000313" key="13">
    <source>
        <dbReference type="EMBL" id="ORY83303.1"/>
    </source>
</evidence>
<dbReference type="SMART" id="SM00487">
    <property type="entry name" value="DEXDc"/>
    <property type="match status" value="1"/>
</dbReference>
<gene>
    <name evidence="13" type="ORF">BCR37DRAFT_346580</name>
</gene>
<dbReference type="InterPro" id="IPR036388">
    <property type="entry name" value="WH-like_DNA-bd_sf"/>
</dbReference>
<comment type="caution">
    <text evidence="13">The sequence shown here is derived from an EMBL/GenBank/DDBJ whole genome shotgun (WGS) entry which is preliminary data.</text>
</comment>
<dbReference type="InterPro" id="IPR052247">
    <property type="entry name" value="Meiotic_Crossover_Helicase"/>
</dbReference>
<dbReference type="InterPro" id="IPR014001">
    <property type="entry name" value="Helicase_ATP-bd"/>
</dbReference>
<dbReference type="SUPFAM" id="SSF52540">
    <property type="entry name" value="P-loop containing nucleoside triphosphate hydrolases"/>
    <property type="match status" value="1"/>
</dbReference>
<dbReference type="EC" id="5.6.2.4" evidence="9"/>
<dbReference type="PANTHER" id="PTHR47835:SF3">
    <property type="entry name" value="HELICASE FOR MEIOSIS 1"/>
    <property type="match status" value="1"/>
</dbReference>
<dbReference type="GO" id="GO:0016787">
    <property type="term" value="F:hydrolase activity"/>
    <property type="evidence" value="ECO:0007669"/>
    <property type="project" value="UniProtKB-KW"/>
</dbReference>
<dbReference type="Proteomes" id="UP000193685">
    <property type="component" value="Unassembled WGS sequence"/>
</dbReference>
<evidence type="ECO:0000256" key="6">
    <source>
        <dbReference type="ARBA" id="ARBA00023235"/>
    </source>
</evidence>
<comment type="similarity">
    <text evidence="1">Belongs to the helicase family. SKI2 subfamily.</text>
</comment>
<evidence type="ECO:0000259" key="12">
    <source>
        <dbReference type="PROSITE" id="PS51194"/>
    </source>
</evidence>
<keyword evidence="6" id="KW-0413">Isomerase</keyword>
<dbReference type="SUPFAM" id="SSF158702">
    <property type="entry name" value="Sec63 N-terminal domain-like"/>
    <property type="match status" value="1"/>
</dbReference>
<dbReference type="SUPFAM" id="SSF46785">
    <property type="entry name" value="Winged helix' DNA-binding domain"/>
    <property type="match status" value="1"/>
</dbReference>
<sequence length="867" mass="96109">MTLPGPNLPDSAAGAVSVATLPTRELQSVFAGYRCFNAVQSASFQAAFATDSNLVLSAPTGSGKTAVLELAICRLLHQNLSKSFKLVYVAPTKSLCRERAKDWSSKFSAFGLTCAEVTGDTDARNMHQVKTADIIITTPEKWDSVTRRWNDSQRLVQMVKLFMVDEVHSLNSSRGATLEVVMTRMKQMARVGVRMIALSATVPNLEDLARWLGKGHDGGLALQLKFGENYRPVALERVVYGFEMGRMNKFAFDSFLAKQVYGVVAKHGKGKPSIIFCSTRQDCQNTAKAVLQAYETQPMWSRPSIDAVFADKALMQMVPAGVAFHHAGLSLADRNMVEKLFRQNVLNVLVSTSTLAVGVNLPAHLVVLKNTLVYSHGAFEEYSDLDVLQMIGRAGRPQFDTTGCAVIMTGNEKKRTYELMISGTEVLESHLHLALLEHFNAEICSGTISTVQQSIEWLKETFLYVRMQQNPAHYRLQEGHGVEETLKQMSEMNVALLEQKKLVDNIDGKLISTPKGKIMANYYLCFSSFENLDSLPTGASESDILTALCKADEFSKMSLRPGDKGMLNIMKTLPGLRFPIVGKIEHLWQKVFLAVQITPGSVDVSVLKASHPRNMTELFVHESFIRQHMLRLLSCLIDCKLLDKDATIINRALELRQAIAGKCWKTSAGVLKQIRGIGDGSLKTLVNAGITTLPKLIQSDARELERLFKRHPPFGNKLIKDAESLPSLSLSIRLSGQAVKPDGVHLQFDVRLSALCPTEWRADQHLVNFTAYTANGLLLDFRRQKMDKLLGGKQILLDVHLMKHCSNLGFLVICEDLVSCEARSSFVLEISAADYPEQNEPARDSSSDGWLEVIGMLSAMWAFADFR</sequence>
<evidence type="ECO:0000256" key="4">
    <source>
        <dbReference type="ARBA" id="ARBA00022806"/>
    </source>
</evidence>
<dbReference type="OrthoDB" id="5575at2759"/>
<evidence type="ECO:0000256" key="10">
    <source>
        <dbReference type="ARBA" id="ARBA00048988"/>
    </source>
</evidence>
<evidence type="ECO:0000256" key="3">
    <source>
        <dbReference type="ARBA" id="ARBA00022801"/>
    </source>
</evidence>
<dbReference type="InterPro" id="IPR001650">
    <property type="entry name" value="Helicase_C-like"/>
</dbReference>
<dbReference type="PROSITE" id="PS51194">
    <property type="entry name" value="HELICASE_CTER"/>
    <property type="match status" value="1"/>
</dbReference>
<evidence type="ECO:0000256" key="8">
    <source>
        <dbReference type="ARBA" id="ARBA00034617"/>
    </source>
</evidence>
<dbReference type="GeneID" id="63784299"/>
<evidence type="ECO:0000259" key="11">
    <source>
        <dbReference type="PROSITE" id="PS51192"/>
    </source>
</evidence>
<organism evidence="13 14">
    <name type="scientific">Protomyces lactucae-debilis</name>
    <dbReference type="NCBI Taxonomy" id="2754530"/>
    <lineage>
        <taxon>Eukaryota</taxon>
        <taxon>Fungi</taxon>
        <taxon>Dikarya</taxon>
        <taxon>Ascomycota</taxon>
        <taxon>Taphrinomycotina</taxon>
        <taxon>Taphrinomycetes</taxon>
        <taxon>Taphrinales</taxon>
        <taxon>Protomycetaceae</taxon>
        <taxon>Protomyces</taxon>
    </lineage>
</organism>
<dbReference type="InterPro" id="IPR004179">
    <property type="entry name" value="Sec63-dom"/>
</dbReference>
<dbReference type="GO" id="GO:0003676">
    <property type="term" value="F:nucleic acid binding"/>
    <property type="evidence" value="ECO:0007669"/>
    <property type="project" value="InterPro"/>
</dbReference>
<dbReference type="GO" id="GO:0051321">
    <property type="term" value="P:meiotic cell cycle"/>
    <property type="evidence" value="ECO:0007669"/>
    <property type="project" value="UniProtKB-KW"/>
</dbReference>
<dbReference type="Pfam" id="PF00270">
    <property type="entry name" value="DEAD"/>
    <property type="match status" value="1"/>
</dbReference>
<keyword evidence="3 13" id="KW-0378">Hydrolase</keyword>
<dbReference type="FunFam" id="1.10.10.10:FF:000012">
    <property type="entry name" value="U5 small nuclear ribonucleoprotein helicase"/>
    <property type="match status" value="1"/>
</dbReference>
<keyword evidence="7" id="KW-0469">Meiosis</keyword>
<evidence type="ECO:0000256" key="1">
    <source>
        <dbReference type="ARBA" id="ARBA00010140"/>
    </source>
</evidence>
<name>A0A1Y2FH99_PROLT</name>
<dbReference type="InterPro" id="IPR036390">
    <property type="entry name" value="WH_DNA-bd_sf"/>
</dbReference>
<evidence type="ECO:0000256" key="2">
    <source>
        <dbReference type="ARBA" id="ARBA00022741"/>
    </source>
</evidence>
<evidence type="ECO:0000256" key="7">
    <source>
        <dbReference type="ARBA" id="ARBA00023254"/>
    </source>
</evidence>
<dbReference type="Gene3D" id="1.10.10.10">
    <property type="entry name" value="Winged helix-like DNA-binding domain superfamily/Winged helix DNA-binding domain"/>
    <property type="match status" value="1"/>
</dbReference>
<protein>
    <recommendedName>
        <fullName evidence="9">DNA 3'-5' helicase</fullName>
        <ecNumber evidence="9">5.6.2.4</ecNumber>
    </recommendedName>
</protein>
<dbReference type="InterPro" id="IPR027417">
    <property type="entry name" value="P-loop_NTPase"/>
</dbReference>
<evidence type="ECO:0000256" key="9">
    <source>
        <dbReference type="ARBA" id="ARBA00034808"/>
    </source>
</evidence>
<dbReference type="OMA" id="AELAICK"/>
<accession>A0A1Y2FH99</accession>
<dbReference type="SMART" id="SM00973">
    <property type="entry name" value="Sec63"/>
    <property type="match status" value="1"/>
</dbReference>
<dbReference type="GO" id="GO:0005524">
    <property type="term" value="F:ATP binding"/>
    <property type="evidence" value="ECO:0007669"/>
    <property type="project" value="UniProtKB-KW"/>
</dbReference>
<comment type="catalytic activity">
    <reaction evidence="10">
        <text>ATP + H2O = ADP + phosphate + H(+)</text>
        <dbReference type="Rhea" id="RHEA:13065"/>
        <dbReference type="ChEBI" id="CHEBI:15377"/>
        <dbReference type="ChEBI" id="CHEBI:15378"/>
        <dbReference type="ChEBI" id="CHEBI:30616"/>
        <dbReference type="ChEBI" id="CHEBI:43474"/>
        <dbReference type="ChEBI" id="CHEBI:456216"/>
        <dbReference type="EC" id="5.6.2.4"/>
    </reaction>
</comment>
<keyword evidence="4" id="KW-0347">Helicase</keyword>
<proteinExistence type="inferred from homology"/>
<feature type="domain" description="Helicase C-terminal" evidence="12">
    <location>
        <begin position="256"/>
        <end position="443"/>
    </location>
</feature>
<dbReference type="RefSeq" id="XP_040725884.1">
    <property type="nucleotide sequence ID" value="XM_040867700.1"/>
</dbReference>
<dbReference type="Pfam" id="PF02889">
    <property type="entry name" value="Sec63"/>
    <property type="match status" value="1"/>
</dbReference>
<dbReference type="SMART" id="SM00490">
    <property type="entry name" value="HELICc"/>
    <property type="match status" value="1"/>
</dbReference>
<dbReference type="PANTHER" id="PTHR47835">
    <property type="entry name" value="HFM1, ATP DEPENDENT DNA HELICASE HOMOLOG"/>
    <property type="match status" value="1"/>
</dbReference>
<dbReference type="Pfam" id="PF00271">
    <property type="entry name" value="Helicase_C"/>
    <property type="match status" value="1"/>
</dbReference>
<reference evidence="13 14" key="1">
    <citation type="submission" date="2016-07" db="EMBL/GenBank/DDBJ databases">
        <title>Pervasive Adenine N6-methylation of Active Genes in Fungi.</title>
        <authorList>
            <consortium name="DOE Joint Genome Institute"/>
            <person name="Mondo S.J."/>
            <person name="Dannebaum R.O."/>
            <person name="Kuo R.C."/>
            <person name="Labutti K."/>
            <person name="Haridas S."/>
            <person name="Kuo A."/>
            <person name="Salamov A."/>
            <person name="Ahrendt S.R."/>
            <person name="Lipzen A."/>
            <person name="Sullivan W."/>
            <person name="Andreopoulos W.B."/>
            <person name="Clum A."/>
            <person name="Lindquist E."/>
            <person name="Daum C."/>
            <person name="Ramamoorthy G.K."/>
            <person name="Gryganskyi A."/>
            <person name="Culley D."/>
            <person name="Magnuson J.K."/>
            <person name="James T.Y."/>
            <person name="O'Malley M.A."/>
            <person name="Stajich J.E."/>
            <person name="Spatafora J.W."/>
            <person name="Visel A."/>
            <person name="Grigoriev I.V."/>
        </authorList>
    </citation>
    <scope>NUCLEOTIDE SEQUENCE [LARGE SCALE GENOMIC DNA]</scope>
    <source>
        <strain evidence="13 14">12-1054</strain>
    </source>
</reference>
<dbReference type="Gene3D" id="1.10.3380.10">
    <property type="entry name" value="Sec63 N-terminal domain-like domain"/>
    <property type="match status" value="1"/>
</dbReference>
<evidence type="ECO:0000256" key="5">
    <source>
        <dbReference type="ARBA" id="ARBA00022840"/>
    </source>
</evidence>